<organism evidence="1 2">
    <name type="scientific">Gluconacetobacter sacchari</name>
    <dbReference type="NCBI Taxonomy" id="92759"/>
    <lineage>
        <taxon>Bacteria</taxon>
        <taxon>Pseudomonadati</taxon>
        <taxon>Pseudomonadota</taxon>
        <taxon>Alphaproteobacteria</taxon>
        <taxon>Acetobacterales</taxon>
        <taxon>Acetobacteraceae</taxon>
        <taxon>Gluconacetobacter</taxon>
    </lineage>
</organism>
<comment type="caution">
    <text evidence="1">The sequence shown here is derived from an EMBL/GenBank/DDBJ whole genome shotgun (WGS) entry which is preliminary data.</text>
</comment>
<proteinExistence type="predicted"/>
<sequence length="165" mass="17537">MSNATLIRNVVTHVLVPVLALLDLPGDQTARRQLMAGIGNVESGYRARRQVGGPALGWWQVEPATHDDLCRNWLPYHPALAAITRSLLPARYGGVLIGSAQAMVENDEYAACIGSLVFFRSAAPLPPRDDPVAQCAAWKRGYNTVLGAGAVDPQHVAAFAAAIAA</sequence>
<dbReference type="RefSeq" id="WP_182996594.1">
    <property type="nucleotide sequence ID" value="NZ_JABEQJ010000005.1"/>
</dbReference>
<evidence type="ECO:0000313" key="1">
    <source>
        <dbReference type="EMBL" id="MBB2159746.1"/>
    </source>
</evidence>
<reference evidence="1 2" key="1">
    <citation type="submission" date="2020-04" db="EMBL/GenBank/DDBJ databases">
        <title>Description of novel Gluconacetobacter.</title>
        <authorList>
            <person name="Sombolestani A."/>
        </authorList>
    </citation>
    <scope>NUCLEOTIDE SEQUENCE [LARGE SCALE GENOMIC DNA]</scope>
    <source>
        <strain evidence="1 2">LMG 19747</strain>
    </source>
</reference>
<dbReference type="Proteomes" id="UP000589085">
    <property type="component" value="Unassembled WGS sequence"/>
</dbReference>
<evidence type="ECO:0000313" key="2">
    <source>
        <dbReference type="Proteomes" id="UP000589085"/>
    </source>
</evidence>
<name>A0A7W4NL26_9PROT</name>
<dbReference type="AlphaFoldDB" id="A0A7W4NL26"/>
<gene>
    <name evidence="1" type="ORF">HLH48_06080</name>
</gene>
<accession>A0A7W4NL26</accession>
<protein>
    <submittedName>
        <fullName evidence="1">Uncharacterized protein</fullName>
    </submittedName>
</protein>
<dbReference type="EMBL" id="JABEQJ010000005">
    <property type="protein sequence ID" value="MBB2159746.1"/>
    <property type="molecule type" value="Genomic_DNA"/>
</dbReference>